<feature type="domain" description="Glycoside hydrolase family 38 central" evidence="10">
    <location>
        <begin position="606"/>
        <end position="685"/>
    </location>
</feature>
<comment type="catalytic activity">
    <reaction evidence="1">
        <text>Hydrolysis of terminal, non-reducing alpha-D-mannose residues in alpha-D-mannosides.</text>
        <dbReference type="EC" id="3.2.1.24"/>
    </reaction>
</comment>
<dbReference type="PANTHER" id="PTHR46017">
    <property type="entry name" value="ALPHA-MANNOSIDASE 2C1"/>
    <property type="match status" value="1"/>
</dbReference>
<dbReference type="GO" id="GO:0006013">
    <property type="term" value="P:mannose metabolic process"/>
    <property type="evidence" value="ECO:0007669"/>
    <property type="project" value="InterPro"/>
</dbReference>
<evidence type="ECO:0000256" key="7">
    <source>
        <dbReference type="ARBA" id="ARBA00054985"/>
    </source>
</evidence>
<name>A0AAF1BJ87_9TREE</name>
<organism evidence="11 12">
    <name type="scientific">Vanrija pseudolonga</name>
    <dbReference type="NCBI Taxonomy" id="143232"/>
    <lineage>
        <taxon>Eukaryota</taxon>
        <taxon>Fungi</taxon>
        <taxon>Dikarya</taxon>
        <taxon>Basidiomycota</taxon>
        <taxon>Agaricomycotina</taxon>
        <taxon>Tremellomycetes</taxon>
        <taxon>Trichosporonales</taxon>
        <taxon>Trichosporonaceae</taxon>
        <taxon>Vanrija</taxon>
    </lineage>
</organism>
<dbReference type="GO" id="GO:0030246">
    <property type="term" value="F:carbohydrate binding"/>
    <property type="evidence" value="ECO:0007669"/>
    <property type="project" value="InterPro"/>
</dbReference>
<evidence type="ECO:0000256" key="5">
    <source>
        <dbReference type="ARBA" id="ARBA00022801"/>
    </source>
</evidence>
<dbReference type="Gene3D" id="2.70.98.30">
    <property type="entry name" value="Golgi alpha-mannosidase II, domain 4"/>
    <property type="match status" value="1"/>
</dbReference>
<evidence type="ECO:0000256" key="4">
    <source>
        <dbReference type="ARBA" id="ARBA00022723"/>
    </source>
</evidence>
<keyword evidence="6" id="KW-0326">Glycosidase</keyword>
<evidence type="ECO:0000256" key="2">
    <source>
        <dbReference type="ARBA" id="ARBA00009792"/>
    </source>
</evidence>
<evidence type="ECO:0000259" key="10">
    <source>
        <dbReference type="SMART" id="SM00872"/>
    </source>
</evidence>
<comment type="similarity">
    <text evidence="2">Belongs to the glycosyl hydrolase 38 family.</text>
</comment>
<feature type="region of interest" description="Disordered" evidence="9">
    <location>
        <begin position="1"/>
        <end position="51"/>
    </location>
</feature>
<dbReference type="InterPro" id="IPR028995">
    <property type="entry name" value="Glyco_hydro_57/38_cen_sf"/>
</dbReference>
<dbReference type="InterPro" id="IPR041147">
    <property type="entry name" value="GH38_C"/>
</dbReference>
<dbReference type="PANTHER" id="PTHR46017:SF1">
    <property type="entry name" value="ALPHA-MANNOSIDASE 2C1"/>
    <property type="match status" value="1"/>
</dbReference>
<dbReference type="EMBL" id="CP086717">
    <property type="protein sequence ID" value="WOO83141.1"/>
    <property type="molecule type" value="Genomic_DNA"/>
</dbReference>
<dbReference type="Gene3D" id="1.20.1270.50">
    <property type="entry name" value="Glycoside hydrolase family 38, central domain"/>
    <property type="match status" value="1"/>
</dbReference>
<keyword evidence="12" id="KW-1185">Reference proteome</keyword>
<dbReference type="Pfam" id="PF22907">
    <property type="entry name" value="Ams1-like_1st"/>
    <property type="match status" value="1"/>
</dbReference>
<comment type="function">
    <text evidence="7">Degrades free oligosaccharides in the vacuole.</text>
</comment>
<dbReference type="InterPro" id="IPR027291">
    <property type="entry name" value="Glyco_hydro_38_N_sf"/>
</dbReference>
<dbReference type="FunFam" id="1.20.1270.50:FF:000004">
    <property type="entry name" value="alpha-mannosidase 2C1 isoform X1"/>
    <property type="match status" value="1"/>
</dbReference>
<gene>
    <name evidence="11" type="primary">ams1_2</name>
    <name evidence="11" type="ORF">LOC62_04G006621</name>
</gene>
<evidence type="ECO:0000256" key="9">
    <source>
        <dbReference type="SAM" id="MobiDB-lite"/>
    </source>
</evidence>
<accession>A0AAF1BJ87</accession>
<dbReference type="GO" id="GO:0009313">
    <property type="term" value="P:oligosaccharide catabolic process"/>
    <property type="evidence" value="ECO:0007669"/>
    <property type="project" value="TreeGrafter"/>
</dbReference>
<protein>
    <recommendedName>
        <fullName evidence="8">Alpha-mannosidase</fullName>
        <ecNumber evidence="3">3.2.1.24</ecNumber>
    </recommendedName>
</protein>
<dbReference type="SUPFAM" id="SSF74650">
    <property type="entry name" value="Galactose mutarotase-like"/>
    <property type="match status" value="1"/>
</dbReference>
<dbReference type="InterPro" id="IPR011013">
    <property type="entry name" value="Gal_mutarotase_sf_dom"/>
</dbReference>
<dbReference type="SMART" id="SM00872">
    <property type="entry name" value="Alpha-mann_mid"/>
    <property type="match status" value="1"/>
</dbReference>
<feature type="compositionally biased region" description="Polar residues" evidence="9">
    <location>
        <begin position="27"/>
        <end position="46"/>
    </location>
</feature>
<evidence type="ECO:0000256" key="6">
    <source>
        <dbReference type="ARBA" id="ARBA00023295"/>
    </source>
</evidence>
<dbReference type="Pfam" id="PF17677">
    <property type="entry name" value="Glyco_hydro38C2"/>
    <property type="match status" value="1"/>
</dbReference>
<dbReference type="Gene3D" id="3.20.110.10">
    <property type="entry name" value="Glycoside hydrolase 38, N terminal domain"/>
    <property type="match status" value="1"/>
</dbReference>
<dbReference type="Proteomes" id="UP000827549">
    <property type="component" value="Chromosome 4"/>
</dbReference>
<dbReference type="InterPro" id="IPR011682">
    <property type="entry name" value="Glyco_hydro_38_C"/>
</dbReference>
<evidence type="ECO:0000256" key="3">
    <source>
        <dbReference type="ARBA" id="ARBA00012752"/>
    </source>
</evidence>
<dbReference type="InterPro" id="IPR011330">
    <property type="entry name" value="Glyco_hydro/deAcase_b/a-brl"/>
</dbReference>
<evidence type="ECO:0000313" key="12">
    <source>
        <dbReference type="Proteomes" id="UP000827549"/>
    </source>
</evidence>
<dbReference type="Pfam" id="PF07748">
    <property type="entry name" value="Glyco_hydro_38C"/>
    <property type="match status" value="1"/>
</dbReference>
<dbReference type="InterPro" id="IPR000602">
    <property type="entry name" value="Glyco_hydro_38_N"/>
</dbReference>
<dbReference type="InterPro" id="IPR015341">
    <property type="entry name" value="Glyco_hydro_38_cen"/>
</dbReference>
<evidence type="ECO:0000256" key="8">
    <source>
        <dbReference type="ARBA" id="ARBA00071615"/>
    </source>
</evidence>
<dbReference type="InterPro" id="IPR037094">
    <property type="entry name" value="Glyco_hydro_38_cen_sf"/>
</dbReference>
<dbReference type="GeneID" id="87809843"/>
<proteinExistence type="inferred from homology"/>
<dbReference type="RefSeq" id="XP_062629173.1">
    <property type="nucleotide sequence ID" value="XM_062773189.1"/>
</dbReference>
<keyword evidence="4" id="KW-0479">Metal-binding</keyword>
<dbReference type="Pfam" id="PF09261">
    <property type="entry name" value="Alpha-mann_mid"/>
    <property type="match status" value="1"/>
</dbReference>
<dbReference type="AlphaFoldDB" id="A0AAF1BJ87"/>
<dbReference type="SUPFAM" id="SSF88713">
    <property type="entry name" value="Glycoside hydrolase/deacetylase"/>
    <property type="match status" value="1"/>
</dbReference>
<sequence>MSVEHAVETSEATLEMSERETAHGNHRSPTNGTPSHRHSPASSYPTHTHEARYKALPQSGRRLEEFIGGYYRNYNLSSLLDIHRHDGRPHVHLELWSAPAGAKPSFKQARAQAYAPVWKGMILGPSWSNHWFKVTLNIPPEYSQFESVVFEFDAEGEALIFDIEGRPLQGLTGGTNKDRRVGFTIPAHDVAAGTVSYYIEANCNGGYGVDDNMFSEQQASAHGMCLTDVPQPRTRWELKSADLVVPNMEAHRLLYDFEFIHDLSRELPRESTLAQRALYTANQMMNAFVRGDLDSVHEARNAADQVLGSQWERRVEEQCRRGEQQGRTSDISLWAIGHCHIDTAWLWPYSVTQQKAGRSWSAQLDLLERYPEFIFTATQPQQFQWVEELYPDLWARILDRVKEGRFQPLGCTWVEMDTNIPSGESLVRQFLYGQRYFQRKFGNKSQTFVLPDTFGYSSQLPQLARLAGAPNFFTQKLSWNDVNTFPHSTFNWVGLDGSQVLTHMTPVDAYNAQCKVRELRMGMTGKNADVSAHALLLFGHGDGGGGPTAPMLERLRRTRALESRADAGGVMPRIRTGSFEDFFDAVRADSDNGVRLPTWHGELYLELHRATYTSGGAIKKSNRLSENLLREAEYAATMASLHDPDYKYPKAHLDAIWEDVMLNQFHDVLPGTCITEVYVDTADIYRRVKCDLEEIISEAYDVLYGPAGTMVLVINTLPGFARTEVVHVPKGAPNSHQTPPNGGEYVLARMDGRRDVAELADYAGTPVSTQEVSPGVFVLSNAFITVTISNGRITSLVDVGLERELLAEGASAGLAMYQDMPNFWDAWDVDVHHLHQVKHLAFDSVAVHESGPLRGSLIAKLRYGDSSFEITISLDAVPVVPSAEARTMLRFNARVDWNQQHEFVKFELPLAIRSETATYDTQFGILRRPTHRNTSWDAARFEVCAHRFADVSEWGYGVALLSDCKYGYAVTGNVMTLSLLRGSRMPDPTLDKGTHEFSFAVYPHAKSFGESDVPAVAAVFNNPLRLRTCGGLGLGARGFLGTPFSVTGAPNVVLETIKRGEDDGASGAKTMIVRLYEHQGGTARAAVNIAGLAVARAEVVNILEEHVSELSLRRENGVAVRVSLGPFEVKTVRLTLA</sequence>
<dbReference type="EC" id="3.2.1.24" evidence="3"/>
<dbReference type="FunFam" id="2.70.98.30:FF:000001">
    <property type="entry name" value="alpha-mannosidase 2C1 isoform X2"/>
    <property type="match status" value="1"/>
</dbReference>
<dbReference type="SUPFAM" id="SSF88688">
    <property type="entry name" value="Families 57/38 glycoside transferase middle domain"/>
    <property type="match status" value="1"/>
</dbReference>
<dbReference type="GO" id="GO:0000329">
    <property type="term" value="C:fungal-type vacuole membrane"/>
    <property type="evidence" value="ECO:0007669"/>
    <property type="project" value="TreeGrafter"/>
</dbReference>
<keyword evidence="5" id="KW-0378">Hydrolase</keyword>
<dbReference type="FunFam" id="3.20.110.10:FF:000002">
    <property type="entry name" value="alpha-mannosidase 2C1 isoform X1"/>
    <property type="match status" value="1"/>
</dbReference>
<dbReference type="Pfam" id="PF01074">
    <property type="entry name" value="Glyco_hydro_38N"/>
    <property type="match status" value="1"/>
</dbReference>
<dbReference type="InterPro" id="IPR054723">
    <property type="entry name" value="Ams1-like_N"/>
</dbReference>
<evidence type="ECO:0000313" key="11">
    <source>
        <dbReference type="EMBL" id="WOO83141.1"/>
    </source>
</evidence>
<dbReference type="GO" id="GO:0046872">
    <property type="term" value="F:metal ion binding"/>
    <property type="evidence" value="ECO:0007669"/>
    <property type="project" value="UniProtKB-KW"/>
</dbReference>
<reference evidence="11" key="1">
    <citation type="submission" date="2023-10" db="EMBL/GenBank/DDBJ databases">
        <authorList>
            <person name="Noh H."/>
        </authorList>
    </citation>
    <scope>NUCLEOTIDE SEQUENCE</scope>
    <source>
        <strain evidence="11">DUCC4014</strain>
    </source>
</reference>
<evidence type="ECO:0000256" key="1">
    <source>
        <dbReference type="ARBA" id="ARBA00000365"/>
    </source>
</evidence>
<dbReference type="Gene3D" id="2.60.40.2220">
    <property type="match status" value="1"/>
</dbReference>
<dbReference type="GO" id="GO:0004559">
    <property type="term" value="F:alpha-mannosidase activity"/>
    <property type="evidence" value="ECO:0007669"/>
    <property type="project" value="UniProtKB-EC"/>
</dbReference>